<proteinExistence type="predicted"/>
<evidence type="ECO:0000313" key="2">
    <source>
        <dbReference type="Proteomes" id="UP000548326"/>
    </source>
</evidence>
<accession>A0A841JKY4</accession>
<sequence>MKQQNYTRYYRVFKNDTVITEFSANDFQSLKLKASGRNWIIGNTGEILGAIADIPYVLPPLGVLYYGYKTQAEAMEGAKAGALCYINSLIAMGEAGEQTLIQYRMDHYEDLNINLVEANIYEVENNLPGAVDQHLL</sequence>
<dbReference type="Proteomes" id="UP000548326">
    <property type="component" value="Unassembled WGS sequence"/>
</dbReference>
<comment type="caution">
    <text evidence="1">The sequence shown here is derived from an EMBL/GenBank/DDBJ whole genome shotgun (WGS) entry which is preliminary data.</text>
</comment>
<dbReference type="AlphaFoldDB" id="A0A841JKY4"/>
<protein>
    <submittedName>
        <fullName evidence="1">Uncharacterized protein</fullName>
    </submittedName>
</protein>
<dbReference type="EMBL" id="JACHCA010000020">
    <property type="protein sequence ID" value="MBB6131114.1"/>
    <property type="molecule type" value="Genomic_DNA"/>
</dbReference>
<name>A0A841JKY4_9SPHI</name>
<organism evidence="1 2">
    <name type="scientific">Mucilaginibacter lappiensis</name>
    <dbReference type="NCBI Taxonomy" id="354630"/>
    <lineage>
        <taxon>Bacteria</taxon>
        <taxon>Pseudomonadati</taxon>
        <taxon>Bacteroidota</taxon>
        <taxon>Sphingobacteriia</taxon>
        <taxon>Sphingobacteriales</taxon>
        <taxon>Sphingobacteriaceae</taxon>
        <taxon>Mucilaginibacter</taxon>
    </lineage>
</organism>
<evidence type="ECO:0000313" key="1">
    <source>
        <dbReference type="EMBL" id="MBB6131114.1"/>
    </source>
</evidence>
<dbReference type="RefSeq" id="WP_183589700.1">
    <property type="nucleotide sequence ID" value="NZ_JACHCA010000020.1"/>
</dbReference>
<gene>
    <name evidence="1" type="ORF">HDF22_005265</name>
</gene>
<reference evidence="1 2" key="1">
    <citation type="submission" date="2020-08" db="EMBL/GenBank/DDBJ databases">
        <title>Genomic Encyclopedia of Type Strains, Phase IV (KMG-V): Genome sequencing to study the core and pangenomes of soil and plant-associated prokaryotes.</title>
        <authorList>
            <person name="Whitman W."/>
        </authorList>
    </citation>
    <scope>NUCLEOTIDE SEQUENCE [LARGE SCALE GENOMIC DNA]</scope>
    <source>
        <strain evidence="1 2">MP601</strain>
    </source>
</reference>